<evidence type="ECO:0000313" key="2">
    <source>
        <dbReference type="Proteomes" id="UP000708208"/>
    </source>
</evidence>
<dbReference type="Pfam" id="PF16053">
    <property type="entry name" value="MRP-S34"/>
    <property type="match status" value="1"/>
</dbReference>
<protein>
    <submittedName>
        <fullName evidence="1">Uncharacterized protein</fullName>
    </submittedName>
</protein>
<dbReference type="GO" id="GO:0003735">
    <property type="term" value="F:structural constituent of ribosome"/>
    <property type="evidence" value="ECO:0007669"/>
    <property type="project" value="InterPro"/>
</dbReference>
<keyword evidence="2" id="KW-1185">Reference proteome</keyword>
<organism evidence="1 2">
    <name type="scientific">Allacma fusca</name>
    <dbReference type="NCBI Taxonomy" id="39272"/>
    <lineage>
        <taxon>Eukaryota</taxon>
        <taxon>Metazoa</taxon>
        <taxon>Ecdysozoa</taxon>
        <taxon>Arthropoda</taxon>
        <taxon>Hexapoda</taxon>
        <taxon>Collembola</taxon>
        <taxon>Symphypleona</taxon>
        <taxon>Sminthuridae</taxon>
        <taxon>Allacma</taxon>
    </lineage>
</organism>
<comment type="caution">
    <text evidence="1">The sequence shown here is derived from an EMBL/GenBank/DDBJ whole genome shotgun (WGS) entry which is preliminary data.</text>
</comment>
<sequence length="127" mass="14518">MLGKIVVDTSFKHKTQEPIDIGMYGYKSDFFLIPKGGEEVFLKSIQIVEKPPVIHPRDFPFPPLWQELIKRDKAAEGVQPTPKDFLCPAVYDDPTTVVAKEGEKPSFLFTEFKPVTPHLYENLKLKN</sequence>
<dbReference type="InterPro" id="IPR032053">
    <property type="entry name" value="Ribosomal_mS34"/>
</dbReference>
<gene>
    <name evidence="1" type="ORF">AFUS01_LOCUS23866</name>
</gene>
<dbReference type="Proteomes" id="UP000708208">
    <property type="component" value="Unassembled WGS sequence"/>
</dbReference>
<dbReference type="AlphaFoldDB" id="A0A8J2PFQ0"/>
<dbReference type="GO" id="GO:0005739">
    <property type="term" value="C:mitochondrion"/>
    <property type="evidence" value="ECO:0007669"/>
    <property type="project" value="InterPro"/>
</dbReference>
<reference evidence="1" key="1">
    <citation type="submission" date="2021-06" db="EMBL/GenBank/DDBJ databases">
        <authorList>
            <person name="Hodson N. C."/>
            <person name="Mongue J. A."/>
            <person name="Jaron S. K."/>
        </authorList>
    </citation>
    <scope>NUCLEOTIDE SEQUENCE</scope>
</reference>
<accession>A0A8J2PFQ0</accession>
<evidence type="ECO:0000313" key="1">
    <source>
        <dbReference type="EMBL" id="CAG7785230.1"/>
    </source>
</evidence>
<dbReference type="EMBL" id="CAJVCH010291792">
    <property type="protein sequence ID" value="CAG7785230.1"/>
    <property type="molecule type" value="Genomic_DNA"/>
</dbReference>
<name>A0A8J2PFQ0_9HEXA</name>
<proteinExistence type="predicted"/>